<protein>
    <submittedName>
        <fullName evidence="1">Uncharacterized protein</fullName>
    </submittedName>
</protein>
<sequence length="76" mass="8438">MPPSYKRCFQGLLSHNLKGGSHSLTLEILVQTGSRVKCEQRTNQSSDVSCLPDPVLQIHKTPVAELMNQIVNVHVK</sequence>
<name>A0A0E9X446_ANGAN</name>
<dbReference type="AlphaFoldDB" id="A0A0E9X446"/>
<proteinExistence type="predicted"/>
<evidence type="ECO:0000313" key="1">
    <source>
        <dbReference type="EMBL" id="JAH96458.1"/>
    </source>
</evidence>
<organism evidence="1">
    <name type="scientific">Anguilla anguilla</name>
    <name type="common">European freshwater eel</name>
    <name type="synonym">Muraena anguilla</name>
    <dbReference type="NCBI Taxonomy" id="7936"/>
    <lineage>
        <taxon>Eukaryota</taxon>
        <taxon>Metazoa</taxon>
        <taxon>Chordata</taxon>
        <taxon>Craniata</taxon>
        <taxon>Vertebrata</taxon>
        <taxon>Euteleostomi</taxon>
        <taxon>Actinopterygii</taxon>
        <taxon>Neopterygii</taxon>
        <taxon>Teleostei</taxon>
        <taxon>Anguilliformes</taxon>
        <taxon>Anguillidae</taxon>
        <taxon>Anguilla</taxon>
    </lineage>
</organism>
<reference evidence="1" key="1">
    <citation type="submission" date="2014-11" db="EMBL/GenBank/DDBJ databases">
        <authorList>
            <person name="Amaro Gonzalez C."/>
        </authorList>
    </citation>
    <scope>NUCLEOTIDE SEQUENCE</scope>
</reference>
<reference evidence="1" key="2">
    <citation type="journal article" date="2015" name="Fish Shellfish Immunol.">
        <title>Early steps in the European eel (Anguilla anguilla)-Vibrio vulnificus interaction in the gills: Role of the RtxA13 toxin.</title>
        <authorList>
            <person name="Callol A."/>
            <person name="Pajuelo D."/>
            <person name="Ebbesson L."/>
            <person name="Teles M."/>
            <person name="MacKenzie S."/>
            <person name="Amaro C."/>
        </authorList>
    </citation>
    <scope>NUCLEOTIDE SEQUENCE</scope>
</reference>
<dbReference type="EMBL" id="GBXM01012119">
    <property type="protein sequence ID" value="JAH96458.1"/>
    <property type="molecule type" value="Transcribed_RNA"/>
</dbReference>
<accession>A0A0E9X446</accession>